<feature type="region of interest" description="Disordered" evidence="1">
    <location>
        <begin position="45"/>
        <end position="103"/>
    </location>
</feature>
<dbReference type="AlphaFoldDB" id="A0A420I5L9"/>
<feature type="region of interest" description="Disordered" evidence="1">
    <location>
        <begin position="250"/>
        <end position="281"/>
    </location>
</feature>
<dbReference type="OrthoDB" id="5377213at2759"/>
<proteinExistence type="predicted"/>
<comment type="caution">
    <text evidence="2">The sequence shown here is derived from an EMBL/GenBank/DDBJ whole genome shotgun (WGS) entry which is preliminary data.</text>
</comment>
<evidence type="ECO:0000313" key="3">
    <source>
        <dbReference type="Proteomes" id="UP000285405"/>
    </source>
</evidence>
<evidence type="ECO:0000313" key="2">
    <source>
        <dbReference type="EMBL" id="RKF65007.1"/>
    </source>
</evidence>
<dbReference type="EMBL" id="MCBR01012703">
    <property type="protein sequence ID" value="RKF65007.1"/>
    <property type="molecule type" value="Genomic_DNA"/>
</dbReference>
<evidence type="ECO:0000256" key="1">
    <source>
        <dbReference type="SAM" id="MobiDB-lite"/>
    </source>
</evidence>
<dbReference type="Proteomes" id="UP000285405">
    <property type="component" value="Unassembled WGS sequence"/>
</dbReference>
<organism evidence="2 3">
    <name type="scientific">Golovinomyces cichoracearum</name>
    <dbReference type="NCBI Taxonomy" id="62708"/>
    <lineage>
        <taxon>Eukaryota</taxon>
        <taxon>Fungi</taxon>
        <taxon>Dikarya</taxon>
        <taxon>Ascomycota</taxon>
        <taxon>Pezizomycotina</taxon>
        <taxon>Leotiomycetes</taxon>
        <taxon>Erysiphales</taxon>
        <taxon>Erysiphaceae</taxon>
        <taxon>Golovinomyces</taxon>
    </lineage>
</organism>
<feature type="compositionally biased region" description="Polar residues" evidence="1">
    <location>
        <begin position="51"/>
        <end position="76"/>
    </location>
</feature>
<name>A0A420I5L9_9PEZI</name>
<feature type="compositionally biased region" description="Basic and acidic residues" evidence="1">
    <location>
        <begin position="250"/>
        <end position="264"/>
    </location>
</feature>
<sequence>MASKAKLKVNPILKKWTQNEENTLDLDLSNDIRDTLSKYDLSKASRPINDIDNSPTSNQGYHNRSASGASQYSVATAGSGHRTGSFVHPFQQTPRPFTPPFVNSTLESFRSNDLTSSSVDEEADQRYYQFYTSASNSSSYRSQPLARASTSAHTPHHTIHPKISSSRLALVSSYTNIPSQIKLNEDSSFTNFPQYSSGNISSEKGFRLRSRSEVIIRGRAQSIQEARRKFLEKEIVQEEKAAREEIKQLEKRQQKEAMKIERSNRQPSVSDASRSKRSKSDLTVYETAENFLNGADDIDTDKYSEAEPRRRRNGSLAKQKTHSAWAIFLMWFRTRLIRFESKISSKS</sequence>
<protein>
    <submittedName>
        <fullName evidence="2">Uncharacterized protein</fullName>
    </submittedName>
</protein>
<gene>
    <name evidence="2" type="ORF">GcC1_127010</name>
</gene>
<feature type="region of interest" description="Disordered" evidence="1">
    <location>
        <begin position="296"/>
        <end position="317"/>
    </location>
</feature>
<reference evidence="2 3" key="1">
    <citation type="journal article" date="2018" name="BMC Genomics">
        <title>Comparative genome analyses reveal sequence features reflecting distinct modes of host-adaptation between dicot and monocot powdery mildew.</title>
        <authorList>
            <person name="Wu Y."/>
            <person name="Ma X."/>
            <person name="Pan Z."/>
            <person name="Kale S.D."/>
            <person name="Song Y."/>
            <person name="King H."/>
            <person name="Zhang Q."/>
            <person name="Presley C."/>
            <person name="Deng X."/>
            <person name="Wei C.I."/>
            <person name="Xiao S."/>
        </authorList>
    </citation>
    <scope>NUCLEOTIDE SEQUENCE [LARGE SCALE GENOMIC DNA]</scope>
    <source>
        <strain evidence="2">UCSC1</strain>
    </source>
</reference>
<accession>A0A420I5L9</accession>